<organism evidence="1">
    <name type="scientific">Hyperionvirus sp</name>
    <dbReference type="NCBI Taxonomy" id="2487770"/>
    <lineage>
        <taxon>Viruses</taxon>
        <taxon>Varidnaviria</taxon>
        <taxon>Bamfordvirae</taxon>
        <taxon>Nucleocytoviricota</taxon>
        <taxon>Megaviricetes</taxon>
        <taxon>Imitervirales</taxon>
        <taxon>Mimiviridae</taxon>
        <taxon>Klosneuvirinae</taxon>
    </lineage>
</organism>
<accession>A0A3G5AHK6</accession>
<reference evidence="1" key="1">
    <citation type="submission" date="2018-10" db="EMBL/GenBank/DDBJ databases">
        <title>Hidden diversity of soil giant viruses.</title>
        <authorList>
            <person name="Schulz F."/>
            <person name="Alteio L."/>
            <person name="Goudeau D."/>
            <person name="Ryan E.M."/>
            <person name="Malmstrom R.R."/>
            <person name="Blanchard J."/>
            <person name="Woyke T."/>
        </authorList>
    </citation>
    <scope>NUCLEOTIDE SEQUENCE</scope>
    <source>
        <strain evidence="1">HYV1</strain>
    </source>
</reference>
<dbReference type="EMBL" id="MK072432">
    <property type="protein sequence ID" value="AYV84889.1"/>
    <property type="molecule type" value="Genomic_DNA"/>
</dbReference>
<evidence type="ECO:0000313" key="1">
    <source>
        <dbReference type="EMBL" id="AYV84889.1"/>
    </source>
</evidence>
<name>A0A3G5AHK6_9VIRU</name>
<proteinExistence type="predicted"/>
<protein>
    <submittedName>
        <fullName evidence="1">Uncharacterized protein</fullName>
    </submittedName>
</protein>
<sequence length="207" mass="23992">MNQGERKQMNIFFYSKFSVMCTDLLKMMDSYGVLKRFYLKCIDDMERIPDGLERVPTLIVVGVGKPLVAKEAVSWFNQMRPMFVQENVEMQQKRIINNMMRNNIAGGPKGYAQGEYDGISDTFAYTDVDMAQPKTFCDYGKGGEDVIYTPPRDGAKMVEADQKKYVLDLESERKRHEVEYSTVMKRDQIDAVMNRERDTLMREKLGI</sequence>
<gene>
    <name evidence="1" type="ORF">Hyperionvirus50_1</name>
</gene>